<dbReference type="SMART" id="SM00033">
    <property type="entry name" value="CH"/>
    <property type="match status" value="2"/>
</dbReference>
<evidence type="ECO:0000313" key="10">
    <source>
        <dbReference type="EMBL" id="KAF6028107.1"/>
    </source>
</evidence>
<feature type="domain" description="Calponin-homology (CH)" evidence="9">
    <location>
        <begin position="249"/>
        <end position="356"/>
    </location>
</feature>
<feature type="domain" description="Calponin-homology (CH)" evidence="9">
    <location>
        <begin position="97"/>
        <end position="212"/>
    </location>
</feature>
<dbReference type="Proteomes" id="UP000593567">
    <property type="component" value="Unassembled WGS sequence"/>
</dbReference>
<comment type="similarity">
    <text evidence="2">Belongs to the parvin family.</text>
</comment>
<keyword evidence="5" id="KW-0130">Cell adhesion</keyword>
<gene>
    <name evidence="10" type="ORF">EB796_013586</name>
</gene>
<dbReference type="GO" id="GO:0005737">
    <property type="term" value="C:cytoplasm"/>
    <property type="evidence" value="ECO:0007669"/>
    <property type="project" value="TreeGrafter"/>
</dbReference>
<feature type="compositionally biased region" description="Low complexity" evidence="8">
    <location>
        <begin position="1"/>
        <end position="17"/>
    </location>
</feature>
<dbReference type="GO" id="GO:0034446">
    <property type="term" value="P:substrate adhesion-dependent cell spreading"/>
    <property type="evidence" value="ECO:0007669"/>
    <property type="project" value="TreeGrafter"/>
</dbReference>
<name>A0A7J7JQ53_BUGNE</name>
<dbReference type="EMBL" id="VXIV02001990">
    <property type="protein sequence ID" value="KAF6028107.1"/>
    <property type="molecule type" value="Genomic_DNA"/>
</dbReference>
<evidence type="ECO:0000259" key="9">
    <source>
        <dbReference type="PROSITE" id="PS50021"/>
    </source>
</evidence>
<dbReference type="Pfam" id="PF00307">
    <property type="entry name" value="CH"/>
    <property type="match status" value="2"/>
</dbReference>
<dbReference type="GO" id="GO:0071963">
    <property type="term" value="P:establishment or maintenance of cell polarity regulating cell shape"/>
    <property type="evidence" value="ECO:0007669"/>
    <property type="project" value="TreeGrafter"/>
</dbReference>
<evidence type="ECO:0000256" key="8">
    <source>
        <dbReference type="SAM" id="MobiDB-lite"/>
    </source>
</evidence>
<organism evidence="10 11">
    <name type="scientific">Bugula neritina</name>
    <name type="common">Brown bryozoan</name>
    <name type="synonym">Sertularia neritina</name>
    <dbReference type="NCBI Taxonomy" id="10212"/>
    <lineage>
        <taxon>Eukaryota</taxon>
        <taxon>Metazoa</taxon>
        <taxon>Spiralia</taxon>
        <taxon>Lophotrochozoa</taxon>
        <taxon>Bryozoa</taxon>
        <taxon>Gymnolaemata</taxon>
        <taxon>Cheilostomatida</taxon>
        <taxon>Flustrina</taxon>
        <taxon>Buguloidea</taxon>
        <taxon>Bugulidae</taxon>
        <taxon>Bugula</taxon>
    </lineage>
</organism>
<feature type="region of interest" description="Disordered" evidence="8">
    <location>
        <begin position="1"/>
        <end position="63"/>
    </location>
</feature>
<evidence type="ECO:0000256" key="6">
    <source>
        <dbReference type="ARBA" id="ARBA00023203"/>
    </source>
</evidence>
<reference evidence="10" key="1">
    <citation type="submission" date="2020-06" db="EMBL/GenBank/DDBJ databases">
        <title>Draft genome of Bugula neritina, a colonial animal packing powerful symbionts and potential medicines.</title>
        <authorList>
            <person name="Rayko M."/>
        </authorList>
    </citation>
    <scope>NUCLEOTIDE SEQUENCE [LARGE SCALE GENOMIC DNA]</scope>
    <source>
        <strain evidence="10">Kwan_BN1</strain>
    </source>
</reference>
<keyword evidence="3" id="KW-0963">Cytoplasm</keyword>
<evidence type="ECO:0000256" key="4">
    <source>
        <dbReference type="ARBA" id="ARBA00022737"/>
    </source>
</evidence>
<dbReference type="PROSITE" id="PS50021">
    <property type="entry name" value="CH"/>
    <property type="match status" value="2"/>
</dbReference>
<dbReference type="GO" id="GO:0015629">
    <property type="term" value="C:actin cytoskeleton"/>
    <property type="evidence" value="ECO:0007669"/>
    <property type="project" value="TreeGrafter"/>
</dbReference>
<dbReference type="InterPro" id="IPR028433">
    <property type="entry name" value="Parvin"/>
</dbReference>
<dbReference type="GO" id="GO:0005925">
    <property type="term" value="C:focal adhesion"/>
    <property type="evidence" value="ECO:0007669"/>
    <property type="project" value="TreeGrafter"/>
</dbReference>
<dbReference type="OrthoDB" id="2099265at2759"/>
<dbReference type="FunFam" id="1.10.418.10:FF:000148">
    <property type="entry name" value="Alpha-parvin"/>
    <property type="match status" value="1"/>
</dbReference>
<dbReference type="PANTHER" id="PTHR12114">
    <property type="entry name" value="PARVIN"/>
    <property type="match status" value="1"/>
</dbReference>
<evidence type="ECO:0000256" key="1">
    <source>
        <dbReference type="ARBA" id="ARBA00004245"/>
    </source>
</evidence>
<dbReference type="GO" id="GO:0003779">
    <property type="term" value="F:actin binding"/>
    <property type="evidence" value="ECO:0007669"/>
    <property type="project" value="UniProtKB-KW"/>
</dbReference>
<evidence type="ECO:0000256" key="7">
    <source>
        <dbReference type="ARBA" id="ARBA00023212"/>
    </source>
</evidence>
<dbReference type="PIRSF" id="PIRSF039131">
    <property type="entry name" value="Parvin"/>
    <property type="match status" value="1"/>
</dbReference>
<protein>
    <submittedName>
        <fullName evidence="10">PARVA</fullName>
    </submittedName>
</protein>
<keyword evidence="6" id="KW-0009">Actin-binding</keyword>
<dbReference type="GO" id="GO:0030031">
    <property type="term" value="P:cell projection assembly"/>
    <property type="evidence" value="ECO:0007669"/>
    <property type="project" value="TreeGrafter"/>
</dbReference>
<sequence length="359" mass="40747">MASSSTPSPNSPPATLTSKKDKKDDTGLFERIGTFGRKKKAINKDAQDLADESQKFSEHSTATAPVVIDYEPDSYVLEENEERSMIEPQSKNDPKLKNIIQVLLDWINDELANHRIIVKDIQEDMYDGQVLQKLVEQLANLKIEVPEVTQSEIVQKQKLKVVLEVCIDIHSKNLVSILHLLVALVRHFRPPVRLPEYVSVNVVVVQKQGGILHSWKVSEEITGANDDIGARFERDAFDTLFDHAPDKLSVVKKSLITFVNKHLNKVNLEVTDLDRQFQDGVYMCMLMGLLEGFFIPLYSYHITPVTEEQKIHNVALAFELMDNAGLPKPKARAEDIVRGDLKSTLRVLYNLFTRYKNIS</sequence>
<dbReference type="InterPro" id="IPR036872">
    <property type="entry name" value="CH_dom_sf"/>
</dbReference>
<comment type="subcellular location">
    <subcellularLocation>
        <location evidence="1">Cytoplasm</location>
        <location evidence="1">Cytoskeleton</location>
    </subcellularLocation>
</comment>
<feature type="compositionally biased region" description="Basic and acidic residues" evidence="8">
    <location>
        <begin position="42"/>
        <end position="58"/>
    </location>
</feature>
<proteinExistence type="inferred from homology"/>
<evidence type="ECO:0000256" key="3">
    <source>
        <dbReference type="ARBA" id="ARBA00022490"/>
    </source>
</evidence>
<dbReference type="InterPro" id="IPR001715">
    <property type="entry name" value="CH_dom"/>
</dbReference>
<dbReference type="CDD" id="cd21306">
    <property type="entry name" value="CH_PARVA_B_rpt2"/>
    <property type="match status" value="1"/>
</dbReference>
<dbReference type="AlphaFoldDB" id="A0A7J7JQ53"/>
<dbReference type="SUPFAM" id="SSF47576">
    <property type="entry name" value="Calponin-homology domain, CH-domain"/>
    <property type="match status" value="1"/>
</dbReference>
<dbReference type="Gene3D" id="1.10.418.10">
    <property type="entry name" value="Calponin-like domain"/>
    <property type="match status" value="2"/>
</dbReference>
<evidence type="ECO:0000313" key="11">
    <source>
        <dbReference type="Proteomes" id="UP000593567"/>
    </source>
</evidence>
<feature type="compositionally biased region" description="Basic and acidic residues" evidence="8">
    <location>
        <begin position="18"/>
        <end position="28"/>
    </location>
</feature>
<accession>A0A7J7JQ53</accession>
<dbReference type="PANTHER" id="PTHR12114:SF4">
    <property type="entry name" value="GH23568P"/>
    <property type="match status" value="1"/>
</dbReference>
<comment type="caution">
    <text evidence="10">The sequence shown here is derived from an EMBL/GenBank/DDBJ whole genome shotgun (WGS) entry which is preliminary data.</text>
</comment>
<dbReference type="FunFam" id="1.10.418.10:FF:000015">
    <property type="entry name" value="Parvin beta"/>
    <property type="match status" value="1"/>
</dbReference>
<evidence type="ECO:0000256" key="2">
    <source>
        <dbReference type="ARBA" id="ARBA00005666"/>
    </source>
</evidence>
<keyword evidence="4" id="KW-0677">Repeat</keyword>
<dbReference type="GO" id="GO:0030036">
    <property type="term" value="P:actin cytoskeleton organization"/>
    <property type="evidence" value="ECO:0007669"/>
    <property type="project" value="InterPro"/>
</dbReference>
<keyword evidence="11" id="KW-1185">Reference proteome</keyword>
<evidence type="ECO:0000256" key="5">
    <source>
        <dbReference type="ARBA" id="ARBA00022889"/>
    </source>
</evidence>
<keyword evidence="7" id="KW-0206">Cytoskeleton</keyword>